<evidence type="ECO:0000313" key="3">
    <source>
        <dbReference type="Proteomes" id="UP001632038"/>
    </source>
</evidence>
<name>A0ABD3B7J9_9LAMI</name>
<sequence>MTKELVRVKREVGEKMARKGDKRKKVGTSKLPPDGVITEEMLDVEVEVPEQVNDNTLNDNPGQPEEDGW</sequence>
<comment type="caution">
    <text evidence="2">The sequence shown here is derived from an EMBL/GenBank/DDBJ whole genome shotgun (WGS) entry which is preliminary data.</text>
</comment>
<gene>
    <name evidence="2" type="ORF">CASFOL_042882</name>
</gene>
<organism evidence="2 3">
    <name type="scientific">Castilleja foliolosa</name>
    <dbReference type="NCBI Taxonomy" id="1961234"/>
    <lineage>
        <taxon>Eukaryota</taxon>
        <taxon>Viridiplantae</taxon>
        <taxon>Streptophyta</taxon>
        <taxon>Embryophyta</taxon>
        <taxon>Tracheophyta</taxon>
        <taxon>Spermatophyta</taxon>
        <taxon>Magnoliopsida</taxon>
        <taxon>eudicotyledons</taxon>
        <taxon>Gunneridae</taxon>
        <taxon>Pentapetalae</taxon>
        <taxon>asterids</taxon>
        <taxon>lamiids</taxon>
        <taxon>Lamiales</taxon>
        <taxon>Orobanchaceae</taxon>
        <taxon>Pedicularideae</taxon>
        <taxon>Castillejinae</taxon>
        <taxon>Castilleja</taxon>
    </lineage>
</organism>
<feature type="region of interest" description="Disordered" evidence="1">
    <location>
        <begin position="49"/>
        <end position="69"/>
    </location>
</feature>
<protein>
    <submittedName>
        <fullName evidence="2">Uncharacterized protein</fullName>
    </submittedName>
</protein>
<proteinExistence type="predicted"/>
<dbReference type="Proteomes" id="UP001632038">
    <property type="component" value="Unassembled WGS sequence"/>
</dbReference>
<reference evidence="3" key="1">
    <citation type="journal article" date="2024" name="IScience">
        <title>Strigolactones Initiate the Formation of Haustorium-like Structures in Castilleja.</title>
        <authorList>
            <person name="Buerger M."/>
            <person name="Peterson D."/>
            <person name="Chory J."/>
        </authorList>
    </citation>
    <scope>NUCLEOTIDE SEQUENCE [LARGE SCALE GENOMIC DNA]</scope>
</reference>
<dbReference type="EMBL" id="JAVIJP010000161">
    <property type="protein sequence ID" value="KAL3613259.1"/>
    <property type="molecule type" value="Genomic_DNA"/>
</dbReference>
<evidence type="ECO:0000313" key="2">
    <source>
        <dbReference type="EMBL" id="KAL3613259.1"/>
    </source>
</evidence>
<accession>A0ABD3B7J9</accession>
<feature type="compositionally biased region" description="Polar residues" evidence="1">
    <location>
        <begin position="52"/>
        <end position="61"/>
    </location>
</feature>
<feature type="region of interest" description="Disordered" evidence="1">
    <location>
        <begin position="11"/>
        <end position="34"/>
    </location>
</feature>
<keyword evidence="3" id="KW-1185">Reference proteome</keyword>
<dbReference type="AlphaFoldDB" id="A0ABD3B7J9"/>
<evidence type="ECO:0000256" key="1">
    <source>
        <dbReference type="SAM" id="MobiDB-lite"/>
    </source>
</evidence>